<dbReference type="InterPro" id="IPR036390">
    <property type="entry name" value="WH_DNA-bd_sf"/>
</dbReference>
<dbReference type="EMBL" id="JAPAAF010000009">
    <property type="protein sequence ID" value="MCW0482818.1"/>
    <property type="molecule type" value="Genomic_DNA"/>
</dbReference>
<evidence type="ECO:0000313" key="2">
    <source>
        <dbReference type="EMBL" id="MCW0482818.1"/>
    </source>
</evidence>
<feature type="domain" description="NrtR DNA-binding winged helix" evidence="1">
    <location>
        <begin position="171"/>
        <end position="231"/>
    </location>
</feature>
<dbReference type="InterPro" id="IPR015797">
    <property type="entry name" value="NUDIX_hydrolase-like_dom_sf"/>
</dbReference>
<dbReference type="Gene3D" id="3.90.79.10">
    <property type="entry name" value="Nucleoside Triphosphate Pyrophosphohydrolase"/>
    <property type="match status" value="1"/>
</dbReference>
<name>A0AA41Y8D7_9BACT</name>
<comment type="caution">
    <text evidence="2">The sequence shown here is derived from an EMBL/GenBank/DDBJ whole genome shotgun (WGS) entry which is preliminary data.</text>
</comment>
<sequence>MILKSVSIDCVIFGFDGTSIKVLLSQQNPEILRKQISERDDYEEIKVLYDQHPTLTQPDCWSVFGAHVPEELDIDEYARELLFIATGMNDVFLKQFHCFGDVKRVPNYRVITIGYYALINPAHHTIKKSIALNELEWFDLYSLPKLSFDHDEIIRKAIAHLRNEVRYQPIGFHLLPEKFTLTEFQTLYEVILDKKMDTRNFRKKIANMGLLIDTREKQQNVSHRAAKLYQFDETIYNQLKKEGLKFRIE</sequence>
<proteinExistence type="predicted"/>
<dbReference type="InterPro" id="IPR036388">
    <property type="entry name" value="WH-like_DNA-bd_sf"/>
</dbReference>
<dbReference type="Gene3D" id="1.10.10.10">
    <property type="entry name" value="Winged helix-like DNA-binding domain superfamily/Winged helix DNA-binding domain"/>
    <property type="match status" value="1"/>
</dbReference>
<dbReference type="Pfam" id="PF21906">
    <property type="entry name" value="WHD_NrtR"/>
    <property type="match status" value="1"/>
</dbReference>
<keyword evidence="3" id="KW-1185">Reference proteome</keyword>
<dbReference type="RefSeq" id="WP_282591421.1">
    <property type="nucleotide sequence ID" value="NZ_JAPAAF010000009.1"/>
</dbReference>
<dbReference type="AlphaFoldDB" id="A0AA41Y8D7"/>
<reference evidence="2" key="1">
    <citation type="submission" date="2022-10" db="EMBL/GenBank/DDBJ databases">
        <title>Gaoshiqiia sediminis gen. nov., sp. nov., isolated from coastal sediment.</title>
        <authorList>
            <person name="Yu W.X."/>
            <person name="Mu D.S."/>
            <person name="Du J.Z."/>
            <person name="Liang Y.Q."/>
        </authorList>
    </citation>
    <scope>NUCLEOTIDE SEQUENCE</scope>
    <source>
        <strain evidence="2">A06</strain>
    </source>
</reference>
<dbReference type="CDD" id="cd18873">
    <property type="entry name" value="NUDIX_NadM_like"/>
    <property type="match status" value="1"/>
</dbReference>
<organism evidence="2 3">
    <name type="scientific">Gaoshiqia sediminis</name>
    <dbReference type="NCBI Taxonomy" id="2986998"/>
    <lineage>
        <taxon>Bacteria</taxon>
        <taxon>Pseudomonadati</taxon>
        <taxon>Bacteroidota</taxon>
        <taxon>Bacteroidia</taxon>
        <taxon>Marinilabiliales</taxon>
        <taxon>Prolixibacteraceae</taxon>
        <taxon>Gaoshiqia</taxon>
    </lineage>
</organism>
<dbReference type="SUPFAM" id="SSF46785">
    <property type="entry name" value="Winged helix' DNA-binding domain"/>
    <property type="match status" value="1"/>
</dbReference>
<dbReference type="InterPro" id="IPR054105">
    <property type="entry name" value="WHD_NrtR"/>
</dbReference>
<accession>A0AA41Y8D7</accession>
<gene>
    <name evidence="2" type="ORF">N2K84_08775</name>
</gene>
<protein>
    <recommendedName>
        <fullName evidence="1">NrtR DNA-binding winged helix domain-containing protein</fullName>
    </recommendedName>
</protein>
<evidence type="ECO:0000313" key="3">
    <source>
        <dbReference type="Proteomes" id="UP001163821"/>
    </source>
</evidence>
<dbReference type="Proteomes" id="UP001163821">
    <property type="component" value="Unassembled WGS sequence"/>
</dbReference>
<dbReference type="SUPFAM" id="SSF55811">
    <property type="entry name" value="Nudix"/>
    <property type="match status" value="1"/>
</dbReference>
<evidence type="ECO:0000259" key="1">
    <source>
        <dbReference type="Pfam" id="PF21906"/>
    </source>
</evidence>